<evidence type="ECO:0000256" key="3">
    <source>
        <dbReference type="ARBA" id="ARBA00022630"/>
    </source>
</evidence>
<evidence type="ECO:0000256" key="2">
    <source>
        <dbReference type="ARBA" id="ARBA00006730"/>
    </source>
</evidence>
<evidence type="ECO:0000256" key="6">
    <source>
        <dbReference type="PIRSR" id="PIRSR000189-1"/>
    </source>
</evidence>
<dbReference type="PANTHER" id="PTHR11530:SF11">
    <property type="entry name" value="D-ASPARTATE OXIDASE"/>
    <property type="match status" value="1"/>
</dbReference>
<feature type="binding site" evidence="6">
    <location>
        <position position="220"/>
    </location>
    <ligand>
        <name>D-dopa</name>
        <dbReference type="ChEBI" id="CHEBI:149689"/>
    </ligand>
</feature>
<feature type="binding site" evidence="6">
    <location>
        <position position="279"/>
    </location>
    <ligand>
        <name>D-dopa</name>
        <dbReference type="ChEBI" id="CHEBI:149689"/>
    </ligand>
</feature>
<keyword evidence="9" id="KW-1185">Reference proteome</keyword>
<evidence type="ECO:0000256" key="5">
    <source>
        <dbReference type="ARBA" id="ARBA00023002"/>
    </source>
</evidence>
<dbReference type="PROSITE" id="PS00677">
    <property type="entry name" value="DAO"/>
    <property type="match status" value="1"/>
</dbReference>
<dbReference type="Proteomes" id="UP000701801">
    <property type="component" value="Unassembled WGS sequence"/>
</dbReference>
<dbReference type="SUPFAM" id="SSF51971">
    <property type="entry name" value="Nucleotide-binding domain"/>
    <property type="match status" value="1"/>
</dbReference>
<evidence type="ECO:0000313" key="8">
    <source>
        <dbReference type="EMBL" id="CAG8974605.1"/>
    </source>
</evidence>
<protein>
    <recommendedName>
        <fullName evidence="7">FAD dependent oxidoreductase domain-containing protein</fullName>
    </recommendedName>
</protein>
<dbReference type="Gene3D" id="3.30.9.10">
    <property type="entry name" value="D-Amino Acid Oxidase, subunit A, domain 2"/>
    <property type="match status" value="1"/>
</dbReference>
<evidence type="ECO:0000313" key="9">
    <source>
        <dbReference type="Proteomes" id="UP000701801"/>
    </source>
</evidence>
<proteinExistence type="inferred from homology"/>
<comment type="caution">
    <text evidence="8">The sequence shown here is derived from an EMBL/GenBank/DDBJ whole genome shotgun (WGS) entry which is preliminary data.</text>
</comment>
<feature type="domain" description="FAD dependent oxidoreductase" evidence="7">
    <location>
        <begin position="7"/>
        <end position="313"/>
    </location>
</feature>
<evidence type="ECO:0000259" key="7">
    <source>
        <dbReference type="Pfam" id="PF01266"/>
    </source>
</evidence>
<dbReference type="InterPro" id="IPR006076">
    <property type="entry name" value="FAD-dep_OxRdtase"/>
</dbReference>
<dbReference type="OrthoDB" id="2015447at2759"/>
<dbReference type="PROSITE" id="PS51257">
    <property type="entry name" value="PROKAR_LIPOPROTEIN"/>
    <property type="match status" value="1"/>
</dbReference>
<sequence>MKDSTHIGIIGAGITGLACAHILSSKYKVIIVARDLPGDLGTKWASPWGGAVFHPQATNSSVLRKMQSDSFAFYEKLAKENSTCGVQMYPMTEYFDTEGFDKDPWYKSLMPDYRVVPSSELPPGIVFGVKYTSLAINPLIFLPWLESRLLGRGVNFFRKEVSSLEEAKAITGSKLLINASGVGAKHLANDTSVHPIRGQTMFVKSDVERLFMLEGTEYTYIIPRPLSGGVIIGGVKSERLDTDVDASLKANILARVNRISKGAFANVDLEDVQDIVGFRPGRREGLRVERVGSVVHAYGAGGAGYIYSFGVAVRVWELVEGGGAGYIYSFGVAVRVWELVEGGEKDLRGKL</sequence>
<dbReference type="GO" id="GO:0005737">
    <property type="term" value="C:cytoplasm"/>
    <property type="evidence" value="ECO:0007669"/>
    <property type="project" value="TreeGrafter"/>
</dbReference>
<reference evidence="8" key="1">
    <citation type="submission" date="2021-07" db="EMBL/GenBank/DDBJ databases">
        <authorList>
            <person name="Durling M."/>
        </authorList>
    </citation>
    <scope>NUCLEOTIDE SEQUENCE</scope>
</reference>
<keyword evidence="5" id="KW-0560">Oxidoreductase</keyword>
<dbReference type="InterPro" id="IPR023209">
    <property type="entry name" value="DAO"/>
</dbReference>
<organism evidence="8 9">
    <name type="scientific">Hymenoscyphus albidus</name>
    <dbReference type="NCBI Taxonomy" id="595503"/>
    <lineage>
        <taxon>Eukaryota</taxon>
        <taxon>Fungi</taxon>
        <taxon>Dikarya</taxon>
        <taxon>Ascomycota</taxon>
        <taxon>Pezizomycotina</taxon>
        <taxon>Leotiomycetes</taxon>
        <taxon>Helotiales</taxon>
        <taxon>Helotiaceae</taxon>
        <taxon>Hymenoscyphus</taxon>
    </lineage>
</organism>
<dbReference type="GO" id="GO:0019478">
    <property type="term" value="P:D-amino acid catabolic process"/>
    <property type="evidence" value="ECO:0007669"/>
    <property type="project" value="TreeGrafter"/>
</dbReference>
<accession>A0A9N9LK69</accession>
<comment type="similarity">
    <text evidence="2">Belongs to the DAMOX/DASOX family.</text>
</comment>
<evidence type="ECO:0000256" key="4">
    <source>
        <dbReference type="ARBA" id="ARBA00022827"/>
    </source>
</evidence>
<feature type="binding site" evidence="6">
    <location>
        <position position="302"/>
    </location>
    <ligand>
        <name>D-dopa</name>
        <dbReference type="ChEBI" id="CHEBI:149689"/>
    </ligand>
</feature>
<feature type="binding site" evidence="6">
    <location>
        <position position="161"/>
    </location>
    <ligand>
        <name>FAD</name>
        <dbReference type="ChEBI" id="CHEBI:57692"/>
    </ligand>
</feature>
<dbReference type="InterPro" id="IPR006181">
    <property type="entry name" value="D-amino_acid_oxidase_CS"/>
</dbReference>
<dbReference type="GO" id="GO:0003884">
    <property type="term" value="F:D-amino-acid oxidase activity"/>
    <property type="evidence" value="ECO:0007669"/>
    <property type="project" value="InterPro"/>
</dbReference>
<comment type="cofactor">
    <cofactor evidence="1 6">
        <name>FAD</name>
        <dbReference type="ChEBI" id="CHEBI:57692"/>
    </cofactor>
</comment>
<evidence type="ECO:0000256" key="1">
    <source>
        <dbReference type="ARBA" id="ARBA00001974"/>
    </source>
</evidence>
<keyword evidence="4 6" id="KW-0274">FAD</keyword>
<dbReference type="PIRSF" id="PIRSF000189">
    <property type="entry name" value="D-aa_oxidase"/>
    <property type="match status" value="1"/>
</dbReference>
<dbReference type="GO" id="GO:0071949">
    <property type="term" value="F:FAD binding"/>
    <property type="evidence" value="ECO:0007669"/>
    <property type="project" value="InterPro"/>
</dbReference>
<dbReference type="AlphaFoldDB" id="A0A9N9LK69"/>
<dbReference type="PANTHER" id="PTHR11530">
    <property type="entry name" value="D-AMINO ACID OXIDASE"/>
    <property type="match status" value="1"/>
</dbReference>
<gene>
    <name evidence="8" type="ORF">HYALB_00004403</name>
</gene>
<dbReference type="SUPFAM" id="SSF54373">
    <property type="entry name" value="FAD-linked reductases, C-terminal domain"/>
    <property type="match status" value="1"/>
</dbReference>
<dbReference type="Gene3D" id="3.40.50.720">
    <property type="entry name" value="NAD(P)-binding Rossmann-like Domain"/>
    <property type="match status" value="1"/>
</dbReference>
<name>A0A9N9LK69_9HELO</name>
<dbReference type="Pfam" id="PF01266">
    <property type="entry name" value="DAO"/>
    <property type="match status" value="1"/>
</dbReference>
<keyword evidence="3" id="KW-0285">Flavoprotein</keyword>
<dbReference type="EMBL" id="CAJVRM010000109">
    <property type="protein sequence ID" value="CAG8974605.1"/>
    <property type="molecule type" value="Genomic_DNA"/>
</dbReference>